<evidence type="ECO:0000313" key="2">
    <source>
        <dbReference type="EMBL" id="KAJ8929152.1"/>
    </source>
</evidence>
<reference evidence="2" key="1">
    <citation type="journal article" date="2023" name="Insect Mol. Biol.">
        <title>Genome sequencing provides insights into the evolution of gene families encoding plant cell wall-degrading enzymes in longhorned beetles.</title>
        <authorList>
            <person name="Shin N.R."/>
            <person name="Okamura Y."/>
            <person name="Kirsch R."/>
            <person name="Pauchet Y."/>
        </authorList>
    </citation>
    <scope>NUCLEOTIDE SEQUENCE</scope>
    <source>
        <strain evidence="2">RBIC_L_NR</strain>
    </source>
</reference>
<name>A0AAV8WSC8_9CUCU</name>
<protein>
    <submittedName>
        <fullName evidence="2">Uncharacterized protein</fullName>
    </submittedName>
</protein>
<dbReference type="AlphaFoldDB" id="A0AAV8WSC8"/>
<comment type="caution">
    <text evidence="2">The sequence shown here is derived from an EMBL/GenBank/DDBJ whole genome shotgun (WGS) entry which is preliminary data.</text>
</comment>
<gene>
    <name evidence="2" type="ORF">NQ314_018176</name>
</gene>
<organism evidence="2 3">
    <name type="scientific">Rhamnusium bicolor</name>
    <dbReference type="NCBI Taxonomy" id="1586634"/>
    <lineage>
        <taxon>Eukaryota</taxon>
        <taxon>Metazoa</taxon>
        <taxon>Ecdysozoa</taxon>
        <taxon>Arthropoda</taxon>
        <taxon>Hexapoda</taxon>
        <taxon>Insecta</taxon>
        <taxon>Pterygota</taxon>
        <taxon>Neoptera</taxon>
        <taxon>Endopterygota</taxon>
        <taxon>Coleoptera</taxon>
        <taxon>Polyphaga</taxon>
        <taxon>Cucujiformia</taxon>
        <taxon>Chrysomeloidea</taxon>
        <taxon>Cerambycidae</taxon>
        <taxon>Lepturinae</taxon>
        <taxon>Rhagiini</taxon>
        <taxon>Rhamnusium</taxon>
    </lineage>
</organism>
<dbReference type="Proteomes" id="UP001162156">
    <property type="component" value="Unassembled WGS sequence"/>
</dbReference>
<evidence type="ECO:0000313" key="3">
    <source>
        <dbReference type="Proteomes" id="UP001162156"/>
    </source>
</evidence>
<accession>A0AAV8WSC8</accession>
<keyword evidence="3" id="KW-1185">Reference proteome</keyword>
<dbReference type="EMBL" id="JANEYF010005104">
    <property type="protein sequence ID" value="KAJ8929152.1"/>
    <property type="molecule type" value="Genomic_DNA"/>
</dbReference>
<proteinExistence type="predicted"/>
<evidence type="ECO:0000256" key="1">
    <source>
        <dbReference type="SAM" id="MobiDB-lite"/>
    </source>
</evidence>
<feature type="region of interest" description="Disordered" evidence="1">
    <location>
        <begin position="41"/>
        <end position="64"/>
    </location>
</feature>
<sequence length="82" mass="9239">MSELSNLEYYPKRSSKAKRSFKVKKKAVIKKRSLLHEVKKSGKPGNVQIETGKIPANGNNVNDDCEQIQHSNVKVQKKSNSN</sequence>